<dbReference type="Proteomes" id="UP000002785">
    <property type="component" value="Chromosome"/>
</dbReference>
<sequence length="76" mass="8051">MRRTAERPVTYAVGIPVDPAETQAVQAARNGRVVLDTSAAATLALLEQGVSEQLVGHPQTITTTDQLLPDALQAKE</sequence>
<accession>B5HS36</accession>
<evidence type="ECO:0000313" key="2">
    <source>
        <dbReference type="Proteomes" id="UP000002785"/>
    </source>
</evidence>
<dbReference type="HOGENOM" id="CLU_2653061_0_0_11"/>
<dbReference type="RefSeq" id="WP_007379169.1">
    <property type="nucleotide sequence ID" value="NZ_CM000951.1"/>
</dbReference>
<organism evidence="1 2">
    <name type="scientific">Streptomyces sviceus (strain ATCC 29083 / DSM 924 / JCM 4929 / NBRC 13980 / NCIMB 11184 / NRRL 5439 / UC 5370)</name>
    <dbReference type="NCBI Taxonomy" id="463191"/>
    <lineage>
        <taxon>Bacteria</taxon>
        <taxon>Bacillati</taxon>
        <taxon>Actinomycetota</taxon>
        <taxon>Actinomycetes</taxon>
        <taxon>Kitasatosporales</taxon>
        <taxon>Streptomycetaceae</taxon>
        <taxon>Streptomyces</taxon>
    </lineage>
</organism>
<name>B5HS36_STRX2</name>
<evidence type="ECO:0000313" key="1">
    <source>
        <dbReference type="EMBL" id="EDY55641.1"/>
    </source>
</evidence>
<keyword evidence="2" id="KW-1185">Reference proteome</keyword>
<dbReference type="EMBL" id="CM000951">
    <property type="protein sequence ID" value="EDY55641.1"/>
    <property type="molecule type" value="Genomic_DNA"/>
</dbReference>
<dbReference type="AlphaFoldDB" id="B5HS36"/>
<protein>
    <submittedName>
        <fullName evidence="1">Uncharacterized protein</fullName>
    </submittedName>
</protein>
<gene>
    <name evidence="1" type="ORF">SSEG_02221</name>
</gene>
<proteinExistence type="predicted"/>
<reference evidence="1" key="1">
    <citation type="submission" date="2009-10" db="EMBL/GenBank/DDBJ databases">
        <title>The genome sequence of Streptomyces sviceus strain ATCC 29083.</title>
        <authorList>
            <consortium name="The Broad Institute Genome Sequencing Platform"/>
            <consortium name="Broad Institute Microbial Sequencing Center"/>
            <person name="Fischbach M."/>
            <person name="Godfrey P."/>
            <person name="Ward D."/>
            <person name="Young S."/>
            <person name="Zeng Q."/>
            <person name="Koehrsen M."/>
            <person name="Alvarado L."/>
            <person name="Berlin A.M."/>
            <person name="Bochicchio J."/>
            <person name="Borenstein D."/>
            <person name="Chapman S.B."/>
            <person name="Chen Z."/>
            <person name="Engels R."/>
            <person name="Freedman E."/>
            <person name="Gellesch M."/>
            <person name="Goldberg J."/>
            <person name="Griggs A."/>
            <person name="Gujja S."/>
            <person name="Heilman E.R."/>
            <person name="Heiman D.I."/>
            <person name="Hepburn T.A."/>
            <person name="Howarth C."/>
            <person name="Jen D."/>
            <person name="Larson L."/>
            <person name="Lewis B."/>
            <person name="Mehta T."/>
            <person name="Park D."/>
            <person name="Pearson M."/>
            <person name="Richards J."/>
            <person name="Roberts A."/>
            <person name="Saif S."/>
            <person name="Shea T.D."/>
            <person name="Shenoy N."/>
            <person name="Sisk P."/>
            <person name="Stolte C."/>
            <person name="Sykes S.N."/>
            <person name="Thomson T."/>
            <person name="Walk T."/>
            <person name="White J."/>
            <person name="Yandava C."/>
            <person name="Straight P."/>
            <person name="Clardy J."/>
            <person name="Hung D."/>
            <person name="Kolter R."/>
            <person name="Mekalanos J."/>
            <person name="Walker S."/>
            <person name="Walsh C.T."/>
            <person name="Wieland-Brown L.C."/>
            <person name="Haas B."/>
            <person name="Nusbaum C."/>
            <person name="Birren B."/>
        </authorList>
    </citation>
    <scope>NUCLEOTIDE SEQUENCE [LARGE SCALE GENOMIC DNA]</scope>
    <source>
        <strain evidence="1">ATCC 29083</strain>
    </source>
</reference>